<dbReference type="SUPFAM" id="SSF49785">
    <property type="entry name" value="Galactose-binding domain-like"/>
    <property type="match status" value="1"/>
</dbReference>
<dbReference type="SMART" id="SM00089">
    <property type="entry name" value="PKD"/>
    <property type="match status" value="1"/>
</dbReference>
<feature type="domain" description="P/Homo B" evidence="6">
    <location>
        <begin position="263"/>
        <end position="458"/>
    </location>
</feature>
<keyword evidence="2" id="KW-0378">Hydrolase</keyword>
<evidence type="ECO:0000256" key="1">
    <source>
        <dbReference type="ARBA" id="ARBA00022670"/>
    </source>
</evidence>
<keyword evidence="1" id="KW-0645">Protease</keyword>
<dbReference type="Pfam" id="PF00431">
    <property type="entry name" value="CUB"/>
    <property type="match status" value="1"/>
</dbReference>
<dbReference type="InterPro" id="IPR035986">
    <property type="entry name" value="PKD_dom_sf"/>
</dbReference>
<evidence type="ECO:0008006" key="9">
    <source>
        <dbReference type="Google" id="ProtNLM"/>
    </source>
</evidence>
<dbReference type="OrthoDB" id="9765926at2"/>
<dbReference type="InterPro" id="IPR008979">
    <property type="entry name" value="Galactose-bd-like_sf"/>
</dbReference>
<dbReference type="InterPro" id="IPR022409">
    <property type="entry name" value="PKD/Chitinase_dom"/>
</dbReference>
<dbReference type="NCBIfam" id="TIGR04131">
    <property type="entry name" value="Bac_Flav_CTERM"/>
    <property type="match status" value="1"/>
</dbReference>
<dbReference type="PROSITE" id="PS50093">
    <property type="entry name" value="PKD"/>
    <property type="match status" value="1"/>
</dbReference>
<proteinExistence type="predicted"/>
<dbReference type="PROSITE" id="PS51829">
    <property type="entry name" value="P_HOMO_B"/>
    <property type="match status" value="1"/>
</dbReference>
<dbReference type="InterPro" id="IPR026341">
    <property type="entry name" value="T9SS_type_B"/>
</dbReference>
<dbReference type="Gene3D" id="2.60.40.10">
    <property type="entry name" value="Immunoglobulins"/>
    <property type="match status" value="1"/>
</dbReference>
<dbReference type="InterPro" id="IPR000601">
    <property type="entry name" value="PKD_dom"/>
</dbReference>
<accession>A0A2S1LST1</accession>
<dbReference type="SUPFAM" id="SSF49299">
    <property type="entry name" value="PKD domain"/>
    <property type="match status" value="1"/>
</dbReference>
<keyword evidence="3" id="KW-1015">Disulfide bond</keyword>
<reference evidence="7 8" key="1">
    <citation type="submission" date="2017-04" db="EMBL/GenBank/DDBJ databases">
        <title>Complete genome sequence of Flavobacterium kingsejong AJ004.</title>
        <authorList>
            <person name="Lee P.C."/>
        </authorList>
    </citation>
    <scope>NUCLEOTIDE SEQUENCE [LARGE SCALE GENOMIC DNA]</scope>
    <source>
        <strain evidence="7 8">AJ004</strain>
    </source>
</reference>
<dbReference type="CDD" id="cd00146">
    <property type="entry name" value="PKD"/>
    <property type="match status" value="1"/>
</dbReference>
<dbReference type="Pfam" id="PF13585">
    <property type="entry name" value="CHU_C"/>
    <property type="match status" value="1"/>
</dbReference>
<dbReference type="GO" id="GO:0006508">
    <property type="term" value="P:proteolysis"/>
    <property type="evidence" value="ECO:0007669"/>
    <property type="project" value="UniProtKB-KW"/>
</dbReference>
<dbReference type="InterPro" id="IPR002884">
    <property type="entry name" value="P_dom"/>
</dbReference>
<dbReference type="InterPro" id="IPR013783">
    <property type="entry name" value="Ig-like_fold"/>
</dbReference>
<feature type="signal peptide" evidence="4">
    <location>
        <begin position="1"/>
        <end position="18"/>
    </location>
</feature>
<keyword evidence="4" id="KW-0732">Signal</keyword>
<dbReference type="Gene3D" id="2.60.120.290">
    <property type="entry name" value="Spermadhesin, CUB domain"/>
    <property type="match status" value="1"/>
</dbReference>
<feature type="chain" id="PRO_5015423263" description="PKD domain-containing protein" evidence="4">
    <location>
        <begin position="19"/>
        <end position="2134"/>
    </location>
</feature>
<dbReference type="KEGG" id="fki:FK004_17070"/>
<evidence type="ECO:0000313" key="7">
    <source>
        <dbReference type="EMBL" id="AWG26820.1"/>
    </source>
</evidence>
<dbReference type="CDD" id="cd00041">
    <property type="entry name" value="CUB"/>
    <property type="match status" value="1"/>
</dbReference>
<dbReference type="Gene3D" id="2.60.120.260">
    <property type="entry name" value="Galactose-binding domain-like"/>
    <property type="match status" value="1"/>
</dbReference>
<protein>
    <recommendedName>
        <fullName evidence="9">PKD domain-containing protein</fullName>
    </recommendedName>
</protein>
<dbReference type="EMBL" id="CP020919">
    <property type="protein sequence ID" value="AWG26820.1"/>
    <property type="molecule type" value="Genomic_DNA"/>
</dbReference>
<keyword evidence="8" id="KW-1185">Reference proteome</keyword>
<dbReference type="Proteomes" id="UP000244677">
    <property type="component" value="Chromosome"/>
</dbReference>
<dbReference type="GO" id="GO:0004252">
    <property type="term" value="F:serine-type endopeptidase activity"/>
    <property type="evidence" value="ECO:0007669"/>
    <property type="project" value="InterPro"/>
</dbReference>
<feature type="domain" description="PKD" evidence="5">
    <location>
        <begin position="168"/>
        <end position="239"/>
    </location>
</feature>
<evidence type="ECO:0000256" key="4">
    <source>
        <dbReference type="SAM" id="SignalP"/>
    </source>
</evidence>
<sequence>MKKLLLLFFNLLFFSVFAQNYNMSNAPVNTCAGTFYDSGGATGNYGNNQNFTKTFCPTTPGAGIRLNFSAFNLGTGDVMTIYNGPNTTSPAFGTYSGTDSPSVVQATTENPTGCITVQFTSDASVTGTGWVAAVSCIVPCQAINAVFNGSSPAQDADGVIRICQNTAVTFNGSATFSSSGVGATYTWDFNNGSTGTGASATTTFVNPGVYRVNLLVRDANNCTNQNFLNIIVQVSTTPDFTGTTGPGEICFGDPATLTGVVTAVPFNYQCTPPVSGTTFLPDGSGVSYQTSVTVDCFSSGQTLTNINQLQQICLNMEHSYLGDLEITITSPSGQVAILKPYNGTGGGGGGLHLGHPFDPGGTAEDVAAGPGIGLDYCFSMSGTTFLVNGATIPSTNTPGNTVAPGTYLPTGSFASLIGSPLNGNWTITVTDNLASDNGYIFSWGLTFDPALVPGDLSFTPTIVSATWDVGTGNPVTITPTTEGEHCYTYTAIDNFDCEYHHVVCVNVQPEILLGTPKNFEFCTPPPATIDLTENTPLVLGALNPGDYLVSYFHSQADANTNFSPIFPDNAYVSTQTETIYIRVESFNSGCFKTVPFQIIFGAVTTIGTLPNLSICDENPNDGIGVFNLTSQNAAALNGQNPANYTVSYYNNQADADAGLNAIGTPATYTGNNNEVIYVRVVGSTPTCFATTSFTLFVIPTSVIFDPAPMHVCDENLNYDGFSTFMLTNNNAAITGGNPDLVVSYYATQADAALGAPSLALRSPYPNIVPNTQTVYVRVVNVNAPPTGPQCPAFTTLVLIVDPRPLINTNVSNYALCDYDNPGDGIEVFDLTTKNAELIANATGMVITYYTSQADATGGTNVIAVPTAHVGGPDDIIWFRVENTATGCFSVGSFHIIVNPLPTVVQPTTLFACSDGINPNVSVFNLSTKNNEITGGATGVTVSYYYTQADADSATSPLPLLYTSDGNNPQTIYVRVQNDATTCYDTTTLQLEIIPGPVAITPEPLTYCDPNSDGYGMFNLADVIAAVTGGATGVTVTFHETPEDADNSINPINTTLPYNNVTPWLQTIYVNVHSTLTPCYDIVELQLIVYPTPIATDPTPYELCDDDGTIDGVHLFNLTTKTPEILGTLDPAQHTVSYFTSQANAVGNISPILNVLSYPNTSNPQTLYVRVEHNTTGCFDIVQLILRVNPLPVATLPSLYVLCDDVSGDGVEVFDLGTKVPEIVGTQIGMVVTFFFDEAAANAGTAPLPYIYTNQVPYAQTIVAVVTNPATGCVSRTFLDLRVSPIPTPMPPTENYTVCDADGDGYAFFDLTTLTQDIIDGAPGVSVTYYETETNAQNGNTGILDETTFQNSVAFMQTIWVRIENDDTGCFRIFPIVLEVKAAPVVPTLSDLTVCDTNQDGFAPFNLNLQTPIIQAANPGGTYTIRYYVSLANAEQGVPAISSPGAFINSVNPQPIWVRIEDTATGCFDIGTFNVKVNLPPVVTAPTRLYVCDDNGRAIFDITVKNQEIIGAGNDVSLYTFEFYPTPADAQAGTGLITDPQHFDNAAYPLGPHTFGVKVINNATGCFSFTTLTYVILPLPNVATTVAPFELCDNNNPGDGIEEFDLTSYEPVIAGSEVNLTFGYYLTPEDALAETNAIPTAQITAYPAGPLTTIYVRATNSLSPGRCGVVVELVLKVNPLPTVHNSNFVMCETDGNGQEVFDLAGHVPTILGSNDPTQVPPQDPADYTVTYYLNATDAQNGVGALPNMYQNVTIPQQTIAVKVVNNATGCIRIADLILLVEDAAVATKPADVTQCDEDGTNDGQIAYDLTTLDAIVRGTQTPVADFPVSYHTSESDAIAGVNAITDATAHMVGPLTTIWIRIVNGQTTTPCVATTSIVFTINKLPEPIINNGKGVICVDSTNGNVLSELVLTIEPASYTTATHSFQWYLGGTAIVGATGNTYSASEIGDYTVQVTDTATGCVSLMSPVSVVGQSGPAVFTTTVSGAFSDEQTLTVNVTGGYGDYVFQLDEGTPQTSNVFTNVTPGVHNVKVIDQNGCDFNAPVEVIAINYPHYFTPNGDGYHDTWNIIGLENQPNAKIYIFDRYGKLLKQISSTSEGWNGTYNGQLLPSTDYWFTVTFEEDGQTREFKAHFSLKR</sequence>
<evidence type="ECO:0000259" key="6">
    <source>
        <dbReference type="PROSITE" id="PS51829"/>
    </source>
</evidence>
<organism evidence="7 8">
    <name type="scientific">Flavobacterium kingsejongi</name>
    <dbReference type="NCBI Taxonomy" id="1678728"/>
    <lineage>
        <taxon>Bacteria</taxon>
        <taxon>Pseudomonadati</taxon>
        <taxon>Bacteroidota</taxon>
        <taxon>Flavobacteriia</taxon>
        <taxon>Flavobacteriales</taxon>
        <taxon>Flavobacteriaceae</taxon>
        <taxon>Flavobacterium</taxon>
    </lineage>
</organism>
<dbReference type="RefSeq" id="WP_108738320.1">
    <property type="nucleotide sequence ID" value="NZ_CP020919.1"/>
</dbReference>
<evidence type="ECO:0000259" key="5">
    <source>
        <dbReference type="PROSITE" id="PS50093"/>
    </source>
</evidence>
<gene>
    <name evidence="7" type="ORF">FK004_17070</name>
</gene>
<name>A0A2S1LST1_9FLAO</name>
<evidence type="ECO:0000256" key="2">
    <source>
        <dbReference type="ARBA" id="ARBA00022801"/>
    </source>
</evidence>
<dbReference type="InterPro" id="IPR000859">
    <property type="entry name" value="CUB_dom"/>
</dbReference>
<dbReference type="Pfam" id="PF18911">
    <property type="entry name" value="PKD_4"/>
    <property type="match status" value="1"/>
</dbReference>
<evidence type="ECO:0000256" key="3">
    <source>
        <dbReference type="ARBA" id="ARBA00023157"/>
    </source>
</evidence>
<dbReference type="SUPFAM" id="SSF49854">
    <property type="entry name" value="Spermadhesin, CUB domain"/>
    <property type="match status" value="1"/>
</dbReference>
<evidence type="ECO:0000313" key="8">
    <source>
        <dbReference type="Proteomes" id="UP000244677"/>
    </source>
</evidence>
<dbReference type="InterPro" id="IPR035914">
    <property type="entry name" value="Sperma_CUB_dom_sf"/>
</dbReference>